<dbReference type="VEuPathDB" id="VectorBase:AATE000499"/>
<dbReference type="InterPro" id="IPR035754">
    <property type="entry name" value="SPRY_SPSB3"/>
</dbReference>
<dbReference type="Gene3D" id="2.60.120.920">
    <property type="match status" value="1"/>
</dbReference>
<dbReference type="CDD" id="cd12876">
    <property type="entry name" value="SPRY_SOCS3"/>
    <property type="match status" value="1"/>
</dbReference>
<dbReference type="EnsemblMetazoa" id="AATE000499-RA">
    <property type="protein sequence ID" value="AATE000499-PA.1"/>
    <property type="gene ID" value="AATE000499"/>
</dbReference>
<dbReference type="InterPro" id="IPR001870">
    <property type="entry name" value="B30.2/SPRY"/>
</dbReference>
<dbReference type="InterPro" id="IPR013320">
    <property type="entry name" value="ConA-like_dom_sf"/>
</dbReference>
<dbReference type="PROSITE" id="PS50188">
    <property type="entry name" value="B302_SPRY"/>
    <property type="match status" value="1"/>
</dbReference>
<dbReference type="SUPFAM" id="SSF49899">
    <property type="entry name" value="Concanavalin A-like lectins/glucanases"/>
    <property type="match status" value="1"/>
</dbReference>
<proteinExistence type="predicted"/>
<dbReference type="InterPro" id="IPR003877">
    <property type="entry name" value="SPRY_dom"/>
</dbReference>
<name>A0A182IJT0_ANOAO</name>
<dbReference type="Pfam" id="PF00622">
    <property type="entry name" value="SPRY"/>
    <property type="match status" value="1"/>
</dbReference>
<dbReference type="GO" id="GO:0019005">
    <property type="term" value="C:SCF ubiquitin ligase complex"/>
    <property type="evidence" value="ECO:0007669"/>
    <property type="project" value="TreeGrafter"/>
</dbReference>
<evidence type="ECO:0000256" key="1">
    <source>
        <dbReference type="ARBA" id="ARBA00022786"/>
    </source>
</evidence>
<feature type="region of interest" description="Disordered" evidence="2">
    <location>
        <begin position="339"/>
        <end position="363"/>
    </location>
</feature>
<dbReference type="SMART" id="SM00449">
    <property type="entry name" value="SPRY"/>
    <property type="match status" value="1"/>
</dbReference>
<protein>
    <submittedName>
        <fullName evidence="3">B30.2/SPRY domain-containing protein</fullName>
    </submittedName>
</protein>
<reference evidence="3" key="1">
    <citation type="submission" date="2022-08" db="UniProtKB">
        <authorList>
            <consortium name="EnsemblMetazoa"/>
        </authorList>
    </citation>
    <scope>IDENTIFICATION</scope>
    <source>
        <strain evidence="3">EBRO</strain>
    </source>
</reference>
<dbReference type="InterPro" id="IPR043136">
    <property type="entry name" value="B30.2/SPRY_sf"/>
</dbReference>
<dbReference type="InterPro" id="IPR050672">
    <property type="entry name" value="FBXO45-Fsn/SPSB_families"/>
</dbReference>
<dbReference type="PANTHER" id="PTHR12245">
    <property type="entry name" value="SPRY DOMAIN CONTAINING SOCS BOX PROTEIN"/>
    <property type="match status" value="1"/>
</dbReference>
<dbReference type="AlphaFoldDB" id="A0A182IJT0"/>
<evidence type="ECO:0000256" key="2">
    <source>
        <dbReference type="SAM" id="MobiDB-lite"/>
    </source>
</evidence>
<dbReference type="GO" id="GO:0043161">
    <property type="term" value="P:proteasome-mediated ubiquitin-dependent protein catabolic process"/>
    <property type="evidence" value="ECO:0007669"/>
    <property type="project" value="TreeGrafter"/>
</dbReference>
<keyword evidence="1" id="KW-0833">Ubl conjugation pathway</keyword>
<feature type="compositionally biased region" description="Low complexity" evidence="2">
    <location>
        <begin position="347"/>
        <end position="357"/>
    </location>
</feature>
<dbReference type="PANTHER" id="PTHR12245:SF5">
    <property type="entry name" value="SPRY DOMAIN-CONTAINING SOCS BOX PROTEIN 3"/>
    <property type="match status" value="1"/>
</dbReference>
<organism evidence="3">
    <name type="scientific">Anopheles atroparvus</name>
    <name type="common">European mosquito</name>
    <dbReference type="NCBI Taxonomy" id="41427"/>
    <lineage>
        <taxon>Eukaryota</taxon>
        <taxon>Metazoa</taxon>
        <taxon>Ecdysozoa</taxon>
        <taxon>Arthropoda</taxon>
        <taxon>Hexapoda</taxon>
        <taxon>Insecta</taxon>
        <taxon>Pterygota</taxon>
        <taxon>Neoptera</taxon>
        <taxon>Endopterygota</taxon>
        <taxon>Diptera</taxon>
        <taxon>Nematocera</taxon>
        <taxon>Culicoidea</taxon>
        <taxon>Culicidae</taxon>
        <taxon>Anophelinae</taxon>
        <taxon>Anopheles</taxon>
    </lineage>
</organism>
<dbReference type="STRING" id="41427.A0A182IJT0"/>
<sequence length="375" mass="42785">MRHFVAVEQMPNSFAMACPTRCMLVNPTERKTADENTSVPFCNCEYPVGMRWRHSTKKTLKCKCGEDASTRIDWSWDAESTSETVVSGTEVIFHPVYSQGTSVVRGNEPLMRGRHHYWEIKILSTLSGTDIMFGIGTDKVDLRRHRFAFASVLGLDDQSWGYSYRGLAQHNGQLKYYGKKFSQGRIIGIYVDMHRGTIEYFLNRRSLGRAYEGIPREKEVRVYPMVSSTSAKSSIKLINAASFEDSLRFSCMKVISKYPKLLEQVNGIPGLKQTVQELWFLQFKESKRSGEFARNNLHLADEAVLYGKKQKQCGQTTNELEINSEAEIYDNLLKKEDVTNDSERSSSESSCHSNSDNSDTDDLPVMVMKDYFCNH</sequence>
<accession>A0A182IJT0</accession>
<evidence type="ECO:0000313" key="3">
    <source>
        <dbReference type="EnsemblMetazoa" id="AATE000499-PA.1"/>
    </source>
</evidence>